<organism evidence="5 6">
    <name type="scientific">Xanthomonas vasicola pv. vasculorum</name>
    <dbReference type="NCBI Taxonomy" id="325776"/>
    <lineage>
        <taxon>Bacteria</taxon>
        <taxon>Pseudomonadati</taxon>
        <taxon>Pseudomonadota</taxon>
        <taxon>Gammaproteobacteria</taxon>
        <taxon>Lysobacterales</taxon>
        <taxon>Lysobacteraceae</taxon>
        <taxon>Xanthomonas</taxon>
    </lineage>
</organism>
<evidence type="ECO:0000256" key="2">
    <source>
        <dbReference type="ARBA" id="ARBA00022723"/>
    </source>
</evidence>
<dbReference type="KEGG" id="xva:C7V42_21265"/>
<evidence type="ECO:0000313" key="5">
    <source>
        <dbReference type="EMBL" id="RNK97629.1"/>
    </source>
</evidence>
<dbReference type="InterPro" id="IPR011057">
    <property type="entry name" value="Mss4-like_sf"/>
</dbReference>
<dbReference type="SUPFAM" id="SSF51316">
    <property type="entry name" value="Mss4-like"/>
    <property type="match status" value="1"/>
</dbReference>
<feature type="domain" description="CENP-V/GFA" evidence="4">
    <location>
        <begin position="31"/>
        <end position="148"/>
    </location>
</feature>
<dbReference type="GO" id="GO:0016846">
    <property type="term" value="F:carbon-sulfur lyase activity"/>
    <property type="evidence" value="ECO:0007669"/>
    <property type="project" value="InterPro"/>
</dbReference>
<comment type="caution">
    <text evidence="5">The sequence shown here is derived from an EMBL/GenBank/DDBJ whole genome shotgun (WGS) entry which is preliminary data.</text>
</comment>
<keyword evidence="2" id="KW-0479">Metal-binding</keyword>
<dbReference type="InterPro" id="IPR006913">
    <property type="entry name" value="CENP-V/GFA"/>
</dbReference>
<keyword evidence="3" id="KW-0862">Zinc</keyword>
<dbReference type="PANTHER" id="PTHR28620:SF1">
    <property type="entry name" value="CENP-V_GFA DOMAIN-CONTAINING PROTEIN"/>
    <property type="match status" value="1"/>
</dbReference>
<dbReference type="EMBL" id="PYTT01000160">
    <property type="protein sequence ID" value="RNK97629.1"/>
    <property type="molecule type" value="Genomic_DNA"/>
</dbReference>
<reference evidence="5 6" key="1">
    <citation type="submission" date="2018-03" db="EMBL/GenBank/DDBJ databases">
        <authorList>
            <person name="Wu G."/>
        </authorList>
    </citation>
    <scope>NUCLEOTIDE SEQUENCE [LARGE SCALE GENOMIC DNA]</scope>
    <source>
        <strain evidence="5 6">SAM-118</strain>
    </source>
</reference>
<comment type="similarity">
    <text evidence="1">Belongs to the Gfa family.</text>
</comment>
<gene>
    <name evidence="5" type="ORF">C9386_20975</name>
</gene>
<dbReference type="PROSITE" id="PS51891">
    <property type="entry name" value="CENP_V_GFA"/>
    <property type="match status" value="1"/>
</dbReference>
<dbReference type="PANTHER" id="PTHR28620">
    <property type="entry name" value="CENTROMERE PROTEIN V"/>
    <property type="match status" value="1"/>
</dbReference>
<protein>
    <submittedName>
        <fullName evidence="5">GFA family protein</fullName>
    </submittedName>
</protein>
<sequence length="154" mass="16749">MGTAGGGGRMSGRHLRRSTHKVGDVTLGPVHRLSCHCGAVQIDLDLPHGLLDPRRCDCSMCRRRGAIVASVPLDGLHVLQGEDVLRLYQFNTQTAAHYFCGVCGIYTHHRRRSNPNEYGYNVGCLEGVNPYALNIAVPVEDGVHHPADRAAVDV</sequence>
<dbReference type="Pfam" id="PF04828">
    <property type="entry name" value="GFA"/>
    <property type="match status" value="1"/>
</dbReference>
<dbReference type="AlphaFoldDB" id="A0AAE8F6Z1"/>
<evidence type="ECO:0000256" key="3">
    <source>
        <dbReference type="ARBA" id="ARBA00022833"/>
    </source>
</evidence>
<evidence type="ECO:0000313" key="6">
    <source>
        <dbReference type="Proteomes" id="UP000284283"/>
    </source>
</evidence>
<evidence type="ECO:0000259" key="4">
    <source>
        <dbReference type="PROSITE" id="PS51891"/>
    </source>
</evidence>
<name>A0AAE8F6Z1_XANVA</name>
<dbReference type="Proteomes" id="UP000284283">
    <property type="component" value="Unassembled WGS sequence"/>
</dbReference>
<accession>A0AAE8F6Z1</accession>
<dbReference type="InterPro" id="IPR052355">
    <property type="entry name" value="CENP-V-like"/>
</dbReference>
<dbReference type="GO" id="GO:0046872">
    <property type="term" value="F:metal ion binding"/>
    <property type="evidence" value="ECO:0007669"/>
    <property type="project" value="UniProtKB-KW"/>
</dbReference>
<dbReference type="Gene3D" id="2.170.150.70">
    <property type="match status" value="1"/>
</dbReference>
<evidence type="ECO:0000256" key="1">
    <source>
        <dbReference type="ARBA" id="ARBA00005495"/>
    </source>
</evidence>
<proteinExistence type="inferred from homology"/>